<feature type="domain" description="N-acetyltransferase" evidence="1">
    <location>
        <begin position="29"/>
        <end position="190"/>
    </location>
</feature>
<proteinExistence type="predicted"/>
<comment type="caution">
    <text evidence="2">The sequence shown here is derived from an EMBL/GenBank/DDBJ whole genome shotgun (WGS) entry which is preliminary data.</text>
</comment>
<evidence type="ECO:0000313" key="3">
    <source>
        <dbReference type="Proteomes" id="UP000520814"/>
    </source>
</evidence>
<dbReference type="AlphaFoldDB" id="A0A7W9SRT4"/>
<dbReference type="GO" id="GO:0008999">
    <property type="term" value="F:protein-N-terminal-alanine acetyltransferase activity"/>
    <property type="evidence" value="ECO:0007669"/>
    <property type="project" value="UniProtKB-EC"/>
</dbReference>
<dbReference type="InterPro" id="IPR051531">
    <property type="entry name" value="N-acetyltransferase"/>
</dbReference>
<dbReference type="EC" id="2.3.1.267" evidence="2"/>
<name>A0A7W9SRT4_ARMRO</name>
<keyword evidence="2" id="KW-0808">Transferase</keyword>
<keyword evidence="2" id="KW-0012">Acyltransferase</keyword>
<dbReference type="Pfam" id="PF13302">
    <property type="entry name" value="Acetyltransf_3"/>
    <property type="match status" value="1"/>
</dbReference>
<dbReference type="PROSITE" id="PS51186">
    <property type="entry name" value="GNAT"/>
    <property type="match status" value="1"/>
</dbReference>
<evidence type="ECO:0000313" key="2">
    <source>
        <dbReference type="EMBL" id="MBB6051531.1"/>
    </source>
</evidence>
<dbReference type="EMBL" id="JACHGW010000003">
    <property type="protein sequence ID" value="MBB6051531.1"/>
    <property type="molecule type" value="Genomic_DNA"/>
</dbReference>
<dbReference type="InterPro" id="IPR000182">
    <property type="entry name" value="GNAT_dom"/>
</dbReference>
<gene>
    <name evidence="2" type="ORF">HNQ39_003341</name>
</gene>
<dbReference type="InterPro" id="IPR016181">
    <property type="entry name" value="Acyl_CoA_acyltransferase"/>
</dbReference>
<organism evidence="2 3">
    <name type="scientific">Armatimonas rosea</name>
    <dbReference type="NCBI Taxonomy" id="685828"/>
    <lineage>
        <taxon>Bacteria</taxon>
        <taxon>Bacillati</taxon>
        <taxon>Armatimonadota</taxon>
        <taxon>Armatimonadia</taxon>
        <taxon>Armatimonadales</taxon>
        <taxon>Armatimonadaceae</taxon>
        <taxon>Armatimonas</taxon>
    </lineage>
</organism>
<dbReference type="PANTHER" id="PTHR43792:SF1">
    <property type="entry name" value="N-ACETYLTRANSFERASE DOMAIN-CONTAINING PROTEIN"/>
    <property type="match status" value="1"/>
</dbReference>
<dbReference type="Gene3D" id="3.40.630.30">
    <property type="match status" value="1"/>
</dbReference>
<dbReference type="Proteomes" id="UP000520814">
    <property type="component" value="Unassembled WGS sequence"/>
</dbReference>
<sequence length="199" mass="23155">MQALLSRLSFWRPKTDTPLPTIELQGERVLLRPVELRDAEDMFAFVADPKVVHFLPWQPAREVRGVQAFLEQQRGRRRSGESLAFAVIWKETGKVIGSTDIMQLLARDKHVELGYILAQECWGKGIMTEAAALSRDYVFQELKRVKLVAFADQENIGSRRVLEKIGMQEVGTEWRTVKELTRLYVRYELTREDWEKLVH</sequence>
<keyword evidence="3" id="KW-1185">Reference proteome</keyword>
<evidence type="ECO:0000259" key="1">
    <source>
        <dbReference type="PROSITE" id="PS51186"/>
    </source>
</evidence>
<dbReference type="RefSeq" id="WP_184198662.1">
    <property type="nucleotide sequence ID" value="NZ_JACHGW010000003.1"/>
</dbReference>
<protein>
    <submittedName>
        <fullName evidence="2">Ribosomal-protein-alanine N-acetyltransferase</fullName>
        <ecNumber evidence="2">2.3.1.267</ecNumber>
    </submittedName>
</protein>
<reference evidence="2 3" key="1">
    <citation type="submission" date="2020-08" db="EMBL/GenBank/DDBJ databases">
        <title>Genomic Encyclopedia of Type Strains, Phase IV (KMG-IV): sequencing the most valuable type-strain genomes for metagenomic binning, comparative biology and taxonomic classification.</title>
        <authorList>
            <person name="Goeker M."/>
        </authorList>
    </citation>
    <scope>NUCLEOTIDE SEQUENCE [LARGE SCALE GENOMIC DNA]</scope>
    <source>
        <strain evidence="2 3">DSM 23562</strain>
    </source>
</reference>
<dbReference type="SUPFAM" id="SSF55729">
    <property type="entry name" value="Acyl-CoA N-acyltransferases (Nat)"/>
    <property type="match status" value="1"/>
</dbReference>
<dbReference type="PANTHER" id="PTHR43792">
    <property type="entry name" value="GNAT FAMILY, PUTATIVE (AFU_ORTHOLOGUE AFUA_3G00765)-RELATED-RELATED"/>
    <property type="match status" value="1"/>
</dbReference>
<accession>A0A7W9SRT4</accession>